<name>A0ABQ8FHG7_9FUNG</name>
<evidence type="ECO:0000313" key="3">
    <source>
        <dbReference type="EMBL" id="KAH6596863.1"/>
    </source>
</evidence>
<dbReference type="Proteomes" id="UP001648503">
    <property type="component" value="Unassembled WGS sequence"/>
</dbReference>
<feature type="compositionally biased region" description="Polar residues" evidence="1">
    <location>
        <begin position="373"/>
        <end position="383"/>
    </location>
</feature>
<feature type="compositionally biased region" description="Polar residues" evidence="1">
    <location>
        <begin position="289"/>
        <end position="303"/>
    </location>
</feature>
<gene>
    <name evidence="3" type="ORF">BASA50_004857</name>
</gene>
<feature type="compositionally biased region" description="Basic and acidic residues" evidence="1">
    <location>
        <begin position="218"/>
        <end position="230"/>
    </location>
</feature>
<protein>
    <submittedName>
        <fullName evidence="3">Uncharacterized protein</fullName>
    </submittedName>
</protein>
<comment type="caution">
    <text evidence="3">The sequence shown here is derived from an EMBL/GenBank/DDBJ whole genome shotgun (WGS) entry which is preliminary data.</text>
</comment>
<sequence length="671" mass="73418">MRLSAITLSMCLIGAISVSSYPIGGSESEFKPTETTKSSSTWYAGSDSNKGGEVSPEDSSKPKKTKKGLFKWFRSKKEVGEPKEDPSKPKKTKKRLFEWLGSKKEAGEPKEDSPKPKEPTKKLFKWFGPKRKVKTSTETTKSSSTWYAGSDDDKPKEPQDPPTQKQSGEVITTPKKGFNRGSSSSTGASTGSDMYIDTGSHQTKDNNKSTLGQTKVGASKEDLLKPEESTKSSSKSSNVSDNDKPKEPQDPPTQKQSNEDITTPKKESKHGSSGPTGASTGSDMYIDTGSHQTKNNNKSTLGQTKVAALKEDSLEPEESAKSSSKSSAIKERVEVPPEDSYKPTETTKKPFQWSKLKGNNGSSKGGSLEPKESTQGSSKLSNISDDDGPKPLQDPPTQKQSGGAINAPKVGSNRGSSGPTGAAVGPNGAISTDGHQAKDNKDSTLGQTKGADSSTPNSSALEDIDPDLPGELIDPQEKKRPIPTPATSSKIPEVTSVHDFLALDNLRMPLRHRQEIAFKLFSLLNNPKYKGGNKYILTRIPEPEKERIEQENMVEYFGLSYRVKKKNQKLLTCEREILSFPGSGPSLALKYSEAKKSQTKTIEKRALTDEEEGEYLIYRCLTTRGKLLSAQTQSRQAWSKLTDEQTRFYDYIKPMIKNLILQFEEQTTDSE</sequence>
<reference evidence="3 4" key="1">
    <citation type="submission" date="2021-02" db="EMBL/GenBank/DDBJ databases">
        <title>Variation within the Batrachochytrium salamandrivorans European outbreak.</title>
        <authorList>
            <person name="Kelly M."/>
            <person name="Pasmans F."/>
            <person name="Shea T.P."/>
            <person name="Munoz J.F."/>
            <person name="Carranza S."/>
            <person name="Cuomo C.A."/>
            <person name="Martel A."/>
        </authorList>
    </citation>
    <scope>NUCLEOTIDE SEQUENCE [LARGE SCALE GENOMIC DNA]</scope>
    <source>
        <strain evidence="3 4">AMFP18/2</strain>
    </source>
</reference>
<feature type="compositionally biased region" description="Polar residues" evidence="1">
    <location>
        <begin position="252"/>
        <end position="261"/>
    </location>
</feature>
<feature type="compositionally biased region" description="Basic and acidic residues" evidence="1">
    <location>
        <begin position="75"/>
        <end position="88"/>
    </location>
</feature>
<feature type="signal peptide" evidence="2">
    <location>
        <begin position="1"/>
        <end position="20"/>
    </location>
</feature>
<feature type="compositionally biased region" description="Basic residues" evidence="1">
    <location>
        <begin position="122"/>
        <end position="134"/>
    </location>
</feature>
<feature type="chain" id="PRO_5045592649" evidence="2">
    <location>
        <begin position="21"/>
        <end position="671"/>
    </location>
</feature>
<feature type="compositionally biased region" description="Low complexity" evidence="1">
    <location>
        <begin position="181"/>
        <end position="192"/>
    </location>
</feature>
<feature type="compositionally biased region" description="Polar residues" evidence="1">
    <location>
        <begin position="443"/>
        <end position="460"/>
    </location>
</feature>
<feature type="compositionally biased region" description="Low complexity" evidence="1">
    <location>
        <begin position="271"/>
        <end position="282"/>
    </location>
</feature>
<proteinExistence type="predicted"/>
<feature type="compositionally biased region" description="Basic and acidic residues" evidence="1">
    <location>
        <begin position="328"/>
        <end position="348"/>
    </location>
</feature>
<feature type="compositionally biased region" description="Low complexity" evidence="1">
    <location>
        <begin position="231"/>
        <end position="240"/>
    </location>
</feature>
<dbReference type="EMBL" id="JAFCIX010000178">
    <property type="protein sequence ID" value="KAH6596863.1"/>
    <property type="molecule type" value="Genomic_DNA"/>
</dbReference>
<feature type="compositionally biased region" description="Low complexity" evidence="1">
    <location>
        <begin position="354"/>
        <end position="368"/>
    </location>
</feature>
<evidence type="ECO:0000256" key="2">
    <source>
        <dbReference type="SAM" id="SignalP"/>
    </source>
</evidence>
<feature type="compositionally biased region" description="Low complexity" evidence="1">
    <location>
        <begin position="136"/>
        <end position="145"/>
    </location>
</feature>
<evidence type="ECO:0000256" key="1">
    <source>
        <dbReference type="SAM" id="MobiDB-lite"/>
    </source>
</evidence>
<keyword evidence="4" id="KW-1185">Reference proteome</keyword>
<accession>A0ABQ8FHG7</accession>
<feature type="region of interest" description="Disordered" evidence="1">
    <location>
        <begin position="24"/>
        <end position="491"/>
    </location>
</feature>
<evidence type="ECO:0000313" key="4">
    <source>
        <dbReference type="Proteomes" id="UP001648503"/>
    </source>
</evidence>
<keyword evidence="2" id="KW-0732">Signal</keyword>
<organism evidence="3 4">
    <name type="scientific">Batrachochytrium salamandrivorans</name>
    <dbReference type="NCBI Taxonomy" id="1357716"/>
    <lineage>
        <taxon>Eukaryota</taxon>
        <taxon>Fungi</taxon>
        <taxon>Fungi incertae sedis</taxon>
        <taxon>Chytridiomycota</taxon>
        <taxon>Chytridiomycota incertae sedis</taxon>
        <taxon>Chytridiomycetes</taxon>
        <taxon>Rhizophydiales</taxon>
        <taxon>Rhizophydiales incertae sedis</taxon>
        <taxon>Batrachochytrium</taxon>
    </lineage>
</organism>
<feature type="compositionally biased region" description="Basic and acidic residues" evidence="1">
    <location>
        <begin position="95"/>
        <end position="121"/>
    </location>
</feature>
<feature type="compositionally biased region" description="Polar residues" evidence="1">
    <location>
        <begin position="35"/>
        <end position="49"/>
    </location>
</feature>